<organism evidence="1 2">
    <name type="scientific">Aspergillus brunneoviolaceus CBS 621.78</name>
    <dbReference type="NCBI Taxonomy" id="1450534"/>
    <lineage>
        <taxon>Eukaryota</taxon>
        <taxon>Fungi</taxon>
        <taxon>Dikarya</taxon>
        <taxon>Ascomycota</taxon>
        <taxon>Pezizomycotina</taxon>
        <taxon>Eurotiomycetes</taxon>
        <taxon>Eurotiomycetidae</taxon>
        <taxon>Eurotiales</taxon>
        <taxon>Aspergillaceae</taxon>
        <taxon>Aspergillus</taxon>
        <taxon>Aspergillus subgen. Circumdati</taxon>
    </lineage>
</organism>
<reference evidence="1" key="1">
    <citation type="submission" date="2018-02" db="EMBL/GenBank/DDBJ databases">
        <title>The genomes of Aspergillus section Nigri reveals drivers in fungal speciation.</title>
        <authorList>
            <consortium name="DOE Joint Genome Institute"/>
            <person name="Vesth T.C."/>
            <person name="Nybo J."/>
            <person name="Theobald S."/>
            <person name="Brandl J."/>
            <person name="Frisvad J.C."/>
            <person name="Nielsen K.F."/>
            <person name="Lyhne E.K."/>
            <person name="Kogle M.E."/>
            <person name="Kuo A."/>
            <person name="Riley R."/>
            <person name="Clum A."/>
            <person name="Nolan M."/>
            <person name="Lipzen A."/>
            <person name="Salamov A."/>
            <person name="Henrissat B."/>
            <person name="Wiebenga A."/>
            <person name="De vries R.P."/>
            <person name="Grigoriev I.V."/>
            <person name="Mortensen U.H."/>
            <person name="Andersen M.R."/>
            <person name="Baker S.E."/>
        </authorList>
    </citation>
    <scope>NUCLEOTIDE SEQUENCE</scope>
    <source>
        <strain evidence="1">CBS 621.78</strain>
    </source>
</reference>
<evidence type="ECO:0000313" key="2">
    <source>
        <dbReference type="Proteomes" id="UP000249057"/>
    </source>
</evidence>
<dbReference type="Proteomes" id="UP000249057">
    <property type="component" value="Unassembled WGS sequence"/>
</dbReference>
<evidence type="ECO:0000313" key="1">
    <source>
        <dbReference type="EMBL" id="RAH42288.1"/>
    </source>
</evidence>
<name>A0ACD1FZC2_9EURO</name>
<gene>
    <name evidence="1" type="ORF">BO95DRAFT_240833</name>
</gene>
<accession>A0ACD1FZC2</accession>
<sequence length="73" mass="8570">MIYQCILGQSFWLKWPEHNPRPRLELPCWYAAQYVLCKYSPVVMILFLFPVAVCSNYVSMPGVRMFSFSLLCS</sequence>
<keyword evidence="2" id="KW-1185">Reference proteome</keyword>
<protein>
    <submittedName>
        <fullName evidence="1">Uncharacterized protein</fullName>
    </submittedName>
</protein>
<proteinExistence type="predicted"/>
<dbReference type="EMBL" id="KZ825376">
    <property type="protein sequence ID" value="RAH42288.1"/>
    <property type="molecule type" value="Genomic_DNA"/>
</dbReference>